<feature type="transmembrane region" description="Helical" evidence="1">
    <location>
        <begin position="43"/>
        <end position="63"/>
    </location>
</feature>
<evidence type="ECO:0000259" key="2">
    <source>
        <dbReference type="Pfam" id="PF21741"/>
    </source>
</evidence>
<keyword evidence="4" id="KW-1185">Reference proteome</keyword>
<organism evidence="3 4">
    <name type="scientific">Candidatus Tokpelaia hoelldobleri</name>
    <dbReference type="NCBI Taxonomy" id="1902579"/>
    <lineage>
        <taxon>Bacteria</taxon>
        <taxon>Pseudomonadati</taxon>
        <taxon>Pseudomonadota</taxon>
        <taxon>Alphaproteobacteria</taxon>
        <taxon>Hyphomicrobiales</taxon>
        <taxon>Candidatus Tokpelaia</taxon>
    </lineage>
</organism>
<dbReference type="Proteomes" id="UP000188912">
    <property type="component" value="Chromosome"/>
</dbReference>
<dbReference type="EMBL" id="CP017315">
    <property type="protein sequence ID" value="AQS42190.1"/>
    <property type="molecule type" value="Genomic_DNA"/>
</dbReference>
<feature type="transmembrane region" description="Helical" evidence="1">
    <location>
        <begin position="12"/>
        <end position="31"/>
    </location>
</feature>
<feature type="domain" description="DUF6867" evidence="2">
    <location>
        <begin position="12"/>
        <end position="113"/>
    </location>
</feature>
<dbReference type="AlphaFoldDB" id="A0A1U9JWG5"/>
<sequence>MQGMIYEEASFLPFFIITCALGGWAAWMTGRGCALTWRSMMQALVYMLPLGLAVRFIHFVIVGSTLLSVQYYVVDTMILLILCVLGFQYTRTGQMVRQYSWLFKKSSPFSWRRTGN</sequence>
<dbReference type="STRING" id="1902579.BHV28_15100"/>
<accession>A0A1U9JWG5</accession>
<dbReference type="InterPro" id="IPR049201">
    <property type="entry name" value="DUF6867"/>
</dbReference>
<gene>
    <name evidence="3" type="ORF">BHV28_15100</name>
</gene>
<reference evidence="3 4" key="1">
    <citation type="journal article" date="2010" name="Science">
        <title>Genomic comparison of the ants Camponotus floridanus and Harpegnathos saltator.</title>
        <authorList>
            <person name="Bonasio R."/>
            <person name="Zhang G."/>
            <person name="Ye C."/>
            <person name="Mutti N.S."/>
            <person name="Fang X."/>
            <person name="Qin N."/>
            <person name="Donahue G."/>
            <person name="Yang P."/>
            <person name="Li Q."/>
            <person name="Li C."/>
            <person name="Zhang P."/>
            <person name="Huang Z."/>
            <person name="Berger S.L."/>
            <person name="Reinberg D."/>
            <person name="Wang J."/>
            <person name="Liebig J."/>
        </authorList>
    </citation>
    <scope>NUCLEOTIDE SEQUENCE [LARGE SCALE GENOMIC DNA]</scope>
    <source>
        <strain evidence="3 4">Hsal</strain>
    </source>
</reference>
<keyword evidence="1" id="KW-0812">Transmembrane</keyword>
<keyword evidence="1" id="KW-1133">Transmembrane helix</keyword>
<protein>
    <recommendedName>
        <fullName evidence="2">DUF6867 domain-containing protein</fullName>
    </recommendedName>
</protein>
<reference evidence="3 4" key="2">
    <citation type="journal article" date="2016" name="Sci. Rep.">
        <title>The genome of Rhizobiales bacteria in predatory ants reveals urease gene functions but no genes for nitrogen fixation.</title>
        <authorList>
            <person name="Neuvonen M.M."/>
            <person name="Tamarit D."/>
            <person name="Naslund K."/>
            <person name="Liebig J."/>
            <person name="Feldhaar H."/>
            <person name="Moran N.A."/>
            <person name="Guy L."/>
            <person name="Andersson S.G."/>
        </authorList>
    </citation>
    <scope>NUCLEOTIDE SEQUENCE [LARGE SCALE GENOMIC DNA]</scope>
    <source>
        <strain evidence="3 4">Hsal</strain>
    </source>
</reference>
<evidence type="ECO:0000256" key="1">
    <source>
        <dbReference type="SAM" id="Phobius"/>
    </source>
</evidence>
<evidence type="ECO:0000313" key="4">
    <source>
        <dbReference type="Proteomes" id="UP000188912"/>
    </source>
</evidence>
<name>A0A1U9JWG5_9HYPH</name>
<dbReference type="KEGG" id="thd:BHV28_15100"/>
<evidence type="ECO:0000313" key="3">
    <source>
        <dbReference type="EMBL" id="AQS42190.1"/>
    </source>
</evidence>
<proteinExistence type="predicted"/>
<feature type="transmembrane region" description="Helical" evidence="1">
    <location>
        <begin position="69"/>
        <end position="87"/>
    </location>
</feature>
<keyword evidence="1" id="KW-0472">Membrane</keyword>
<dbReference type="Pfam" id="PF21741">
    <property type="entry name" value="DUF6867"/>
    <property type="match status" value="1"/>
</dbReference>